<dbReference type="Proteomes" id="UP001199916">
    <property type="component" value="Unassembled WGS sequence"/>
</dbReference>
<name>A0ABS8YB92_9BACL</name>
<organism evidence="2 3">
    <name type="scientific">Paenibacillus profundus</name>
    <dbReference type="NCBI Taxonomy" id="1173085"/>
    <lineage>
        <taxon>Bacteria</taxon>
        <taxon>Bacillati</taxon>
        <taxon>Bacillota</taxon>
        <taxon>Bacilli</taxon>
        <taxon>Bacillales</taxon>
        <taxon>Paenibacillaceae</taxon>
        <taxon>Paenibacillus</taxon>
    </lineage>
</organism>
<dbReference type="PROSITE" id="PS51272">
    <property type="entry name" value="SLH"/>
    <property type="match status" value="3"/>
</dbReference>
<sequence>MDAHNTNGRRKLNRWVIWVTCLLLTFVSTLNGCSTSSPQPKPHSESITGEEQAPRRFHVNEAADASVPDLLQSLRAAAWPQLNNVWPHVPWSNVVLLYVDGDQVYAIEAKSVRLLAGSDRQAALPLPDYGQVSVRTWQGSHAVIVRKADSRLQGPITEPEAERAFRLATEQLVLTLGFPREGKRRATRYPLSEKPREYRLALIDRLTSAVLDETYRKNRLQEAKYWWDTYHQYAADDSRARINEEIREGTAGYVSHYALYAAAHPDASDVASWRRSLRAEAAQWKPSALTFLEEESRAVTLWAALLADEAGIDWREAAYNGTEPVRTLLSSQSAEWQSLPTEIAGEAKELTNRLNQMVSERMSLFISGYEDTKKPLLVLPAGGTRNGAHWEGFYQSSDIPGTILHAVTGSVDVLTGSAQLRNKTVAVQPNRFKAQLKDEEAVLVIPLWENDYTWEDQSIQLTEPLLQGKFNAVSQFDMYGRRYFIADVANPALPGVGIGPYTPPIAANEPLRDIRGHWAESTIAQLIADHAMSGYEDGTFRPNRRVTRAEFAQMIVGAYNLKPRAGRVYSDTAKHWAKDAIATAQSYGIVQGYDENTYGSNDWITREQMAVMLVQASHLPKRSLAEPYKRYTDTYLLSGWAEQDVYTAISYGVLSGYEGRKLKPLHRATRAEAAVMLHNALQLKTR</sequence>
<dbReference type="EMBL" id="JAJNBZ010000004">
    <property type="protein sequence ID" value="MCE5169256.1"/>
    <property type="molecule type" value="Genomic_DNA"/>
</dbReference>
<keyword evidence="3" id="KW-1185">Reference proteome</keyword>
<evidence type="ECO:0000313" key="3">
    <source>
        <dbReference type="Proteomes" id="UP001199916"/>
    </source>
</evidence>
<dbReference type="RefSeq" id="WP_233696290.1">
    <property type="nucleotide sequence ID" value="NZ_JAJNBZ010000004.1"/>
</dbReference>
<proteinExistence type="predicted"/>
<feature type="domain" description="SLH" evidence="1">
    <location>
        <begin position="628"/>
        <end position="686"/>
    </location>
</feature>
<reference evidence="2 3" key="1">
    <citation type="submission" date="2021-11" db="EMBL/GenBank/DDBJ databases">
        <title>Draft genome sequence of Paenibacillus profundus YoMME, a new Gram-positive bacteria with exoelectrogenic properties.</title>
        <authorList>
            <person name="Hubenova Y."/>
            <person name="Hubenova E."/>
            <person name="Manasiev Y."/>
            <person name="Peykov S."/>
            <person name="Mitov M."/>
        </authorList>
    </citation>
    <scope>NUCLEOTIDE SEQUENCE [LARGE SCALE GENOMIC DNA]</scope>
    <source>
        <strain evidence="2 3">YoMME</strain>
    </source>
</reference>
<feature type="domain" description="SLH" evidence="1">
    <location>
        <begin position="506"/>
        <end position="569"/>
    </location>
</feature>
<evidence type="ECO:0000313" key="2">
    <source>
        <dbReference type="EMBL" id="MCE5169256.1"/>
    </source>
</evidence>
<dbReference type="Pfam" id="PF00395">
    <property type="entry name" value="SLH"/>
    <property type="match status" value="3"/>
</dbReference>
<gene>
    <name evidence="2" type="ORF">LQV63_08025</name>
</gene>
<accession>A0ABS8YB92</accession>
<dbReference type="PANTHER" id="PTHR43308">
    <property type="entry name" value="OUTER MEMBRANE PROTEIN ALPHA-RELATED"/>
    <property type="match status" value="1"/>
</dbReference>
<evidence type="ECO:0000259" key="1">
    <source>
        <dbReference type="PROSITE" id="PS51272"/>
    </source>
</evidence>
<dbReference type="InterPro" id="IPR051465">
    <property type="entry name" value="Cell_Envelope_Struct_Comp"/>
</dbReference>
<feature type="domain" description="SLH" evidence="1">
    <location>
        <begin position="570"/>
        <end position="627"/>
    </location>
</feature>
<dbReference type="PANTHER" id="PTHR43308:SF5">
    <property type="entry name" value="S-LAYER PROTEIN _ PEPTIDOGLYCAN ENDO-BETA-N-ACETYLGLUCOSAMINIDASE"/>
    <property type="match status" value="1"/>
</dbReference>
<comment type="caution">
    <text evidence="2">The sequence shown here is derived from an EMBL/GenBank/DDBJ whole genome shotgun (WGS) entry which is preliminary data.</text>
</comment>
<protein>
    <submittedName>
        <fullName evidence="2">S-layer homology domain-containing protein</fullName>
    </submittedName>
</protein>
<dbReference type="InterPro" id="IPR001119">
    <property type="entry name" value="SLH_dom"/>
</dbReference>